<reference evidence="1 2" key="1">
    <citation type="submission" date="2024-05" db="EMBL/GenBank/DDBJ databases">
        <title>Genome sequencing and assembly of Indian major carp, Cirrhinus mrigala (Hamilton, 1822).</title>
        <authorList>
            <person name="Mohindra V."/>
            <person name="Chowdhury L.M."/>
            <person name="Lal K."/>
            <person name="Jena J.K."/>
        </authorList>
    </citation>
    <scope>NUCLEOTIDE SEQUENCE [LARGE SCALE GENOMIC DNA]</scope>
    <source>
        <strain evidence="1">CM1030</strain>
        <tissue evidence="1">Blood</tissue>
    </source>
</reference>
<dbReference type="AlphaFoldDB" id="A0ABD0N2L8"/>
<evidence type="ECO:0000313" key="1">
    <source>
        <dbReference type="EMBL" id="KAL0155664.1"/>
    </source>
</evidence>
<feature type="non-terminal residue" evidence="1">
    <location>
        <position position="1"/>
    </location>
</feature>
<evidence type="ECO:0000313" key="2">
    <source>
        <dbReference type="Proteomes" id="UP001529510"/>
    </source>
</evidence>
<protein>
    <submittedName>
        <fullName evidence="1">Uncharacterized protein</fullName>
    </submittedName>
</protein>
<gene>
    <name evidence="1" type="ORF">M9458_049927</name>
</gene>
<feature type="non-terminal residue" evidence="1">
    <location>
        <position position="71"/>
    </location>
</feature>
<proteinExistence type="predicted"/>
<name>A0ABD0N2L8_CIRMR</name>
<accession>A0ABD0N2L8</accession>
<comment type="caution">
    <text evidence="1">The sequence shown here is derived from an EMBL/GenBank/DDBJ whole genome shotgun (WGS) entry which is preliminary data.</text>
</comment>
<sequence length="71" mass="7750">DICTPSNVTMGYYVLRGKSVLVASVVMDTLASYGFDKLLNNIREYVPVVLAIPTPVAPWLSSLGIHLQLKT</sequence>
<keyword evidence="2" id="KW-1185">Reference proteome</keyword>
<organism evidence="1 2">
    <name type="scientific">Cirrhinus mrigala</name>
    <name type="common">Mrigala</name>
    <dbReference type="NCBI Taxonomy" id="683832"/>
    <lineage>
        <taxon>Eukaryota</taxon>
        <taxon>Metazoa</taxon>
        <taxon>Chordata</taxon>
        <taxon>Craniata</taxon>
        <taxon>Vertebrata</taxon>
        <taxon>Euteleostomi</taxon>
        <taxon>Actinopterygii</taxon>
        <taxon>Neopterygii</taxon>
        <taxon>Teleostei</taxon>
        <taxon>Ostariophysi</taxon>
        <taxon>Cypriniformes</taxon>
        <taxon>Cyprinidae</taxon>
        <taxon>Labeoninae</taxon>
        <taxon>Labeonini</taxon>
        <taxon>Cirrhinus</taxon>
    </lineage>
</organism>
<dbReference type="Proteomes" id="UP001529510">
    <property type="component" value="Unassembled WGS sequence"/>
</dbReference>
<dbReference type="EMBL" id="JAMKFB020000025">
    <property type="protein sequence ID" value="KAL0155664.1"/>
    <property type="molecule type" value="Genomic_DNA"/>
</dbReference>